<accession>A0AAV2GT13</accession>
<sequence length="99" mass="11136">MGKEQPVEALTLSGLLDLETLKTLPIKVWDSLEKRMFDVRHLCHGGSLLATLRLLLNLVFLGLRVPMVLFLLNKPRLCLPPIPPSVVSRMNLCQLCLAY</sequence>
<evidence type="ECO:0000313" key="1">
    <source>
        <dbReference type="EMBL" id="CAL1412505.1"/>
    </source>
</evidence>
<name>A0AAV2GT13_9ROSI</name>
<keyword evidence="2" id="KW-1185">Reference proteome</keyword>
<dbReference type="EMBL" id="OZ034822">
    <property type="protein sequence ID" value="CAL1412505.1"/>
    <property type="molecule type" value="Genomic_DNA"/>
</dbReference>
<protein>
    <submittedName>
        <fullName evidence="1">Uncharacterized protein</fullName>
    </submittedName>
</protein>
<dbReference type="Proteomes" id="UP001497516">
    <property type="component" value="Chromosome 9"/>
</dbReference>
<evidence type="ECO:0000313" key="2">
    <source>
        <dbReference type="Proteomes" id="UP001497516"/>
    </source>
</evidence>
<gene>
    <name evidence="1" type="ORF">LTRI10_LOCUS51795</name>
</gene>
<reference evidence="1 2" key="1">
    <citation type="submission" date="2024-04" db="EMBL/GenBank/DDBJ databases">
        <authorList>
            <person name="Fracassetti M."/>
        </authorList>
    </citation>
    <scope>NUCLEOTIDE SEQUENCE [LARGE SCALE GENOMIC DNA]</scope>
</reference>
<organism evidence="1 2">
    <name type="scientific">Linum trigynum</name>
    <dbReference type="NCBI Taxonomy" id="586398"/>
    <lineage>
        <taxon>Eukaryota</taxon>
        <taxon>Viridiplantae</taxon>
        <taxon>Streptophyta</taxon>
        <taxon>Embryophyta</taxon>
        <taxon>Tracheophyta</taxon>
        <taxon>Spermatophyta</taxon>
        <taxon>Magnoliopsida</taxon>
        <taxon>eudicotyledons</taxon>
        <taxon>Gunneridae</taxon>
        <taxon>Pentapetalae</taxon>
        <taxon>rosids</taxon>
        <taxon>fabids</taxon>
        <taxon>Malpighiales</taxon>
        <taxon>Linaceae</taxon>
        <taxon>Linum</taxon>
    </lineage>
</organism>
<proteinExistence type="predicted"/>
<dbReference type="AlphaFoldDB" id="A0AAV2GT13"/>